<dbReference type="SUPFAM" id="SSF54909">
    <property type="entry name" value="Dimeric alpha+beta barrel"/>
    <property type="match status" value="1"/>
</dbReference>
<proteinExistence type="predicted"/>
<accession>A0ABQ2D1E8</accession>
<evidence type="ECO:0000313" key="2">
    <source>
        <dbReference type="EMBL" id="GGJ41351.1"/>
    </source>
</evidence>
<sequence>MLHPQAVFKIDQFTVPAPSRTEFLQRVSQTLEVLRAQRGFVQDFLLEHQTENPASSTIITIVEWENPEVMPAARAAVQAFHQNIGLDATTLYDRLGIKADLKNYQQVL</sequence>
<dbReference type="Pfam" id="PF03992">
    <property type="entry name" value="ABM"/>
    <property type="match status" value="1"/>
</dbReference>
<gene>
    <name evidence="2" type="ORF">GCM10008938_29280</name>
</gene>
<dbReference type="Gene3D" id="3.30.70.100">
    <property type="match status" value="1"/>
</dbReference>
<dbReference type="Proteomes" id="UP000632222">
    <property type="component" value="Unassembled WGS sequence"/>
</dbReference>
<dbReference type="EMBL" id="BMOD01000011">
    <property type="protein sequence ID" value="GGJ41351.1"/>
    <property type="molecule type" value="Genomic_DNA"/>
</dbReference>
<reference evidence="3" key="1">
    <citation type="journal article" date="2019" name="Int. J. Syst. Evol. Microbiol.">
        <title>The Global Catalogue of Microorganisms (GCM) 10K type strain sequencing project: providing services to taxonomists for standard genome sequencing and annotation.</title>
        <authorList>
            <consortium name="The Broad Institute Genomics Platform"/>
            <consortium name="The Broad Institute Genome Sequencing Center for Infectious Disease"/>
            <person name="Wu L."/>
            <person name="Ma J."/>
        </authorList>
    </citation>
    <scope>NUCLEOTIDE SEQUENCE [LARGE SCALE GENOMIC DNA]</scope>
    <source>
        <strain evidence="3">JCM 14370</strain>
    </source>
</reference>
<dbReference type="InterPro" id="IPR011008">
    <property type="entry name" value="Dimeric_a/b-barrel"/>
</dbReference>
<feature type="domain" description="ABM" evidence="1">
    <location>
        <begin position="10"/>
        <end position="75"/>
    </location>
</feature>
<name>A0ABQ2D1E8_9DEIO</name>
<evidence type="ECO:0000313" key="3">
    <source>
        <dbReference type="Proteomes" id="UP000632222"/>
    </source>
</evidence>
<organism evidence="2 3">
    <name type="scientific">Deinococcus roseus</name>
    <dbReference type="NCBI Taxonomy" id="392414"/>
    <lineage>
        <taxon>Bacteria</taxon>
        <taxon>Thermotogati</taxon>
        <taxon>Deinococcota</taxon>
        <taxon>Deinococci</taxon>
        <taxon>Deinococcales</taxon>
        <taxon>Deinococcaceae</taxon>
        <taxon>Deinococcus</taxon>
    </lineage>
</organism>
<keyword evidence="3" id="KW-1185">Reference proteome</keyword>
<dbReference type="RefSeq" id="WP_189003560.1">
    <property type="nucleotide sequence ID" value="NZ_BMOD01000011.1"/>
</dbReference>
<comment type="caution">
    <text evidence="2">The sequence shown here is derived from an EMBL/GenBank/DDBJ whole genome shotgun (WGS) entry which is preliminary data.</text>
</comment>
<protein>
    <recommendedName>
        <fullName evidence="1">ABM domain-containing protein</fullName>
    </recommendedName>
</protein>
<evidence type="ECO:0000259" key="1">
    <source>
        <dbReference type="Pfam" id="PF03992"/>
    </source>
</evidence>
<dbReference type="InterPro" id="IPR007138">
    <property type="entry name" value="ABM_dom"/>
</dbReference>